<dbReference type="InterPro" id="IPR007219">
    <property type="entry name" value="XnlR_reg_dom"/>
</dbReference>
<dbReference type="Proteomes" id="UP000241462">
    <property type="component" value="Unassembled WGS sequence"/>
</dbReference>
<dbReference type="InterPro" id="IPR001138">
    <property type="entry name" value="Zn2Cys6_DnaBD"/>
</dbReference>
<protein>
    <recommendedName>
        <fullName evidence="6">Zn(2)-C6 fungal-type domain-containing protein</fullName>
    </recommendedName>
</protein>
<dbReference type="EMBL" id="KZ678758">
    <property type="protein sequence ID" value="PSR75493.1"/>
    <property type="molecule type" value="Genomic_DNA"/>
</dbReference>
<evidence type="ECO:0000313" key="7">
    <source>
        <dbReference type="EMBL" id="PSR75493.1"/>
    </source>
</evidence>
<feature type="domain" description="Zn(2)-C6 fungal-type" evidence="6">
    <location>
        <begin position="7"/>
        <end position="36"/>
    </location>
</feature>
<dbReference type="PROSITE" id="PS00463">
    <property type="entry name" value="ZN2_CY6_FUNGAL_1"/>
    <property type="match status" value="1"/>
</dbReference>
<dbReference type="OrthoDB" id="2123952at2759"/>
<gene>
    <name evidence="7" type="ORF">BD289DRAFT_379262</name>
</gene>
<dbReference type="GO" id="GO:0000435">
    <property type="term" value="P:positive regulation of transcription from RNA polymerase II promoter by galactose"/>
    <property type="evidence" value="ECO:0007669"/>
    <property type="project" value="TreeGrafter"/>
</dbReference>
<sequence>MEKNPKACEPCRRRKIRCDGATPCNRCGKKPSDCTYRLRTRIRKRKSERATAAAPAAAVANGPAPRAEQTIRVPVSTGSLSSPALNRILKVDEAEQDGKVDSAYSTVYQSVTAAHEHGGGREWTENSRLYYGPASQFAFLHQVHRGILSSSGSQGQPDREVQEGGAGLDLFLQRSFFFGTASRVDRSLILRPAVSLFPDVPLGQVQVFLDAYKASINRMVPLFTNEELDVMLQNAFGDAEQNQGRPSQMRALTALILAIGALATPETDAAEMLLQRAKYEAVLFEDTVSLPMIQFSLLLAIYQTDMGRPNLVYLSLGTACRKAFALGLHRESVNCRSRPEEVQKYRTTLWALYGLENLLSKLAHLAENMEKMIYTQRYDSLRKLYKAAEDVHAQLREFASTNGIGPSSEGHTTLSQDPASLVLHSLYYHTILLTYRPFLVADHALRTAPDGIGDAEVNGPGAMWLRQACRTAIDAAQDCILYAHTQIRK</sequence>
<dbReference type="GO" id="GO:0008270">
    <property type="term" value="F:zinc ion binding"/>
    <property type="evidence" value="ECO:0007669"/>
    <property type="project" value="InterPro"/>
</dbReference>
<evidence type="ECO:0000256" key="3">
    <source>
        <dbReference type="ARBA" id="ARBA00023163"/>
    </source>
</evidence>
<dbReference type="GO" id="GO:0000978">
    <property type="term" value="F:RNA polymerase II cis-regulatory region sequence-specific DNA binding"/>
    <property type="evidence" value="ECO:0007669"/>
    <property type="project" value="TreeGrafter"/>
</dbReference>
<keyword evidence="8" id="KW-1185">Reference proteome</keyword>
<keyword evidence="1" id="KW-0479">Metal-binding</keyword>
<feature type="non-terminal residue" evidence="7">
    <location>
        <position position="489"/>
    </location>
</feature>
<dbReference type="GO" id="GO:0005634">
    <property type="term" value="C:nucleus"/>
    <property type="evidence" value="ECO:0007669"/>
    <property type="project" value="TreeGrafter"/>
</dbReference>
<dbReference type="CDD" id="cd12148">
    <property type="entry name" value="fungal_TF_MHR"/>
    <property type="match status" value="1"/>
</dbReference>
<dbReference type="InterPro" id="IPR051127">
    <property type="entry name" value="Fungal_SecMet_Regulators"/>
</dbReference>
<keyword evidence="3" id="KW-0804">Transcription</keyword>
<reference evidence="7 8" key="1">
    <citation type="journal article" date="2018" name="Mycol. Prog.">
        <title>Coniella lustricola, a new species from submerged detritus.</title>
        <authorList>
            <person name="Raudabaugh D.B."/>
            <person name="Iturriaga T."/>
            <person name="Carver A."/>
            <person name="Mondo S."/>
            <person name="Pangilinan J."/>
            <person name="Lipzen A."/>
            <person name="He G."/>
            <person name="Amirebrahimi M."/>
            <person name="Grigoriev I.V."/>
            <person name="Miller A.N."/>
        </authorList>
    </citation>
    <scope>NUCLEOTIDE SEQUENCE [LARGE SCALE GENOMIC DNA]</scope>
    <source>
        <strain evidence="7 8">B22-T-1</strain>
    </source>
</reference>
<dbReference type="InParanoid" id="A0A2T2ZSY9"/>
<dbReference type="SUPFAM" id="SSF57701">
    <property type="entry name" value="Zn2/Cys6 DNA-binding domain"/>
    <property type="match status" value="1"/>
</dbReference>
<dbReference type="GO" id="GO:0006351">
    <property type="term" value="P:DNA-templated transcription"/>
    <property type="evidence" value="ECO:0007669"/>
    <property type="project" value="InterPro"/>
</dbReference>
<evidence type="ECO:0000256" key="4">
    <source>
        <dbReference type="ARBA" id="ARBA00023242"/>
    </source>
</evidence>
<dbReference type="PROSITE" id="PS50048">
    <property type="entry name" value="ZN2_CY6_FUNGAL_2"/>
    <property type="match status" value="1"/>
</dbReference>
<dbReference type="Pfam" id="PF04082">
    <property type="entry name" value="Fungal_trans"/>
    <property type="match status" value="1"/>
</dbReference>
<dbReference type="Pfam" id="PF00172">
    <property type="entry name" value="Zn_clus"/>
    <property type="match status" value="1"/>
</dbReference>
<keyword evidence="2" id="KW-0805">Transcription regulation</keyword>
<evidence type="ECO:0000256" key="1">
    <source>
        <dbReference type="ARBA" id="ARBA00022723"/>
    </source>
</evidence>
<feature type="region of interest" description="Disordered" evidence="5">
    <location>
        <begin position="45"/>
        <end position="65"/>
    </location>
</feature>
<evidence type="ECO:0000313" key="8">
    <source>
        <dbReference type="Proteomes" id="UP000241462"/>
    </source>
</evidence>
<dbReference type="PANTHER" id="PTHR47424:SF15">
    <property type="entry name" value="ZN(II)2CYS6 TRANSCRIPTION FACTOR (EUROFUNG)"/>
    <property type="match status" value="1"/>
</dbReference>
<proteinExistence type="predicted"/>
<dbReference type="AlphaFoldDB" id="A0A2T2ZSY9"/>
<dbReference type="InterPro" id="IPR036864">
    <property type="entry name" value="Zn2-C6_fun-type_DNA-bd_sf"/>
</dbReference>
<dbReference type="PANTHER" id="PTHR47424">
    <property type="entry name" value="REGULATORY PROTEIN GAL4"/>
    <property type="match status" value="1"/>
</dbReference>
<dbReference type="Gene3D" id="4.10.240.10">
    <property type="entry name" value="Zn(2)-C6 fungal-type DNA-binding domain"/>
    <property type="match status" value="1"/>
</dbReference>
<dbReference type="SMART" id="SM00066">
    <property type="entry name" value="GAL4"/>
    <property type="match status" value="1"/>
</dbReference>
<feature type="compositionally biased region" description="Low complexity" evidence="5">
    <location>
        <begin position="50"/>
        <end position="65"/>
    </location>
</feature>
<accession>A0A2T2ZSY9</accession>
<dbReference type="GO" id="GO:0000981">
    <property type="term" value="F:DNA-binding transcription factor activity, RNA polymerase II-specific"/>
    <property type="evidence" value="ECO:0007669"/>
    <property type="project" value="InterPro"/>
</dbReference>
<dbReference type="CDD" id="cd00067">
    <property type="entry name" value="GAL4"/>
    <property type="match status" value="1"/>
</dbReference>
<organism evidence="7 8">
    <name type="scientific">Coniella lustricola</name>
    <dbReference type="NCBI Taxonomy" id="2025994"/>
    <lineage>
        <taxon>Eukaryota</taxon>
        <taxon>Fungi</taxon>
        <taxon>Dikarya</taxon>
        <taxon>Ascomycota</taxon>
        <taxon>Pezizomycotina</taxon>
        <taxon>Sordariomycetes</taxon>
        <taxon>Sordariomycetidae</taxon>
        <taxon>Diaporthales</taxon>
        <taxon>Schizoparmaceae</taxon>
        <taxon>Coniella</taxon>
    </lineage>
</organism>
<evidence type="ECO:0000256" key="5">
    <source>
        <dbReference type="SAM" id="MobiDB-lite"/>
    </source>
</evidence>
<keyword evidence="4" id="KW-0539">Nucleus</keyword>
<evidence type="ECO:0000259" key="6">
    <source>
        <dbReference type="PROSITE" id="PS50048"/>
    </source>
</evidence>
<evidence type="ECO:0000256" key="2">
    <source>
        <dbReference type="ARBA" id="ARBA00023015"/>
    </source>
</evidence>
<name>A0A2T2ZSY9_9PEZI</name>